<organism evidence="1">
    <name type="scientific">marine sediment metagenome</name>
    <dbReference type="NCBI Taxonomy" id="412755"/>
    <lineage>
        <taxon>unclassified sequences</taxon>
        <taxon>metagenomes</taxon>
        <taxon>ecological metagenomes</taxon>
    </lineage>
</organism>
<comment type="caution">
    <text evidence="1">The sequence shown here is derived from an EMBL/GenBank/DDBJ whole genome shotgun (WGS) entry which is preliminary data.</text>
</comment>
<dbReference type="AlphaFoldDB" id="A0A0F9D1J2"/>
<proteinExistence type="predicted"/>
<accession>A0A0F9D1J2</accession>
<evidence type="ECO:0000313" key="1">
    <source>
        <dbReference type="EMBL" id="KKL55593.1"/>
    </source>
</evidence>
<feature type="non-terminal residue" evidence="1">
    <location>
        <position position="347"/>
    </location>
</feature>
<protein>
    <submittedName>
        <fullName evidence="1">Uncharacterized protein</fullName>
    </submittedName>
</protein>
<gene>
    <name evidence="1" type="ORF">LCGC14_2253870</name>
</gene>
<dbReference type="EMBL" id="LAZR01030786">
    <property type="protein sequence ID" value="KKL55593.1"/>
    <property type="molecule type" value="Genomic_DNA"/>
</dbReference>
<reference evidence="1" key="1">
    <citation type="journal article" date="2015" name="Nature">
        <title>Complex archaea that bridge the gap between prokaryotes and eukaryotes.</title>
        <authorList>
            <person name="Spang A."/>
            <person name="Saw J.H."/>
            <person name="Jorgensen S.L."/>
            <person name="Zaremba-Niedzwiedzka K."/>
            <person name="Martijn J."/>
            <person name="Lind A.E."/>
            <person name="van Eijk R."/>
            <person name="Schleper C."/>
            <person name="Guy L."/>
            <person name="Ettema T.J."/>
        </authorList>
    </citation>
    <scope>NUCLEOTIDE SEQUENCE</scope>
</reference>
<sequence length="347" mass="36866">MPVSTFLLTTSAAVATLPAVASAHRLNAHYGERESSEANFFGGGPGRDQVWAQPGLTDSARTQGFAVFDFGQFNVSGRIPSGASITDVALTTQRSPATVIGEDEDRQYIVYIVPKDGLWDRAYSAEHDWNRADIAHWDSGLRIRAVAELKDSSGAVLWETITNRSTPYAWQHIGDYIQEATVPAGASGAVVSVATTLVTTSAATIAKITMRLRRVGSPGGQYTVSLWLTAASDGSDDTPKTLLTQAPSAGINSLSQAINGSNKTVTLDSTVTVGAGQRFAVVISGSNVPTSNKRMLVGSTILDNTDGTETVSGASDYVRGLCGLFAMASYPYAHMLPELYEYRSDTR</sequence>
<name>A0A0F9D1J2_9ZZZZ</name>